<evidence type="ECO:0000256" key="5">
    <source>
        <dbReference type="SAM" id="Phobius"/>
    </source>
</evidence>
<dbReference type="KEGG" id="tid:Thein_1865"/>
<dbReference type="RefSeq" id="WP_013908459.1">
    <property type="nucleotide sequence ID" value="NC_015681.1"/>
</dbReference>
<dbReference type="Proteomes" id="UP000006793">
    <property type="component" value="Chromosome"/>
</dbReference>
<evidence type="ECO:0000313" key="8">
    <source>
        <dbReference type="Proteomes" id="UP000006793"/>
    </source>
</evidence>
<proteinExistence type="predicted"/>
<evidence type="ECO:0000256" key="1">
    <source>
        <dbReference type="ARBA" id="ARBA00004141"/>
    </source>
</evidence>
<sequence length="185" mass="20522">MNLFTRAKNIIFSPKEEWQVIAQENLTLTDLYFNYALIFIFAVFIASSFGLVLFSNLPMTSNLLARQLILSALMGVGSLFVMAYIVDFLAPRFGGEADILASHKLAVFSSTPGWVGGLLSIFPPAIILGLFLSLYGIYIFYLGVPIIKKIPQEKAVVFTIVVTLITIVFFSLISLLLSPFFVHIN</sequence>
<evidence type="ECO:0000256" key="3">
    <source>
        <dbReference type="ARBA" id="ARBA00022989"/>
    </source>
</evidence>
<dbReference type="HOGENOM" id="CLU_099801_0_0_0"/>
<organism evidence="7 8">
    <name type="scientific">Thermodesulfatator indicus (strain DSM 15286 / JCM 11887 / CIR29812)</name>
    <dbReference type="NCBI Taxonomy" id="667014"/>
    <lineage>
        <taxon>Bacteria</taxon>
        <taxon>Pseudomonadati</taxon>
        <taxon>Thermodesulfobacteriota</taxon>
        <taxon>Thermodesulfobacteria</taxon>
        <taxon>Thermodesulfobacteriales</taxon>
        <taxon>Thermodesulfatatoraceae</taxon>
        <taxon>Thermodesulfatator</taxon>
    </lineage>
</organism>
<feature type="transmembrane region" description="Helical" evidence="5">
    <location>
        <begin position="121"/>
        <end position="144"/>
    </location>
</feature>
<keyword evidence="3 5" id="KW-1133">Transmembrane helix</keyword>
<dbReference type="AlphaFoldDB" id="F8AC85"/>
<dbReference type="GO" id="GO:0016020">
    <property type="term" value="C:membrane"/>
    <property type="evidence" value="ECO:0007669"/>
    <property type="project" value="UniProtKB-SubCell"/>
</dbReference>
<keyword evidence="8" id="KW-1185">Reference proteome</keyword>
<keyword evidence="2 5" id="KW-0812">Transmembrane</keyword>
<dbReference type="OrthoDB" id="9808452at2"/>
<reference evidence="8" key="1">
    <citation type="submission" date="2011-04" db="EMBL/GenBank/DDBJ databases">
        <title>The complete genome of Thermodesulfatator indicus DSM 15286.</title>
        <authorList>
            <person name="Lucas S."/>
            <person name="Copeland A."/>
            <person name="Lapidus A."/>
            <person name="Bruce D."/>
            <person name="Goodwin L."/>
            <person name="Pitluck S."/>
            <person name="Peters L."/>
            <person name="Kyrpides N."/>
            <person name="Mavromatis K."/>
            <person name="Pagani I."/>
            <person name="Ivanova N."/>
            <person name="Saunders L."/>
            <person name="Detter J.C."/>
            <person name="Tapia R."/>
            <person name="Han C."/>
            <person name="Land M."/>
            <person name="Hauser L."/>
            <person name="Markowitz V."/>
            <person name="Cheng J.-F."/>
            <person name="Hugenholtz P."/>
            <person name="Woyke T."/>
            <person name="Wu D."/>
            <person name="Spring S."/>
            <person name="Schroeder M."/>
            <person name="Brambilla E."/>
            <person name="Klenk H.-P."/>
            <person name="Eisen J.A."/>
        </authorList>
    </citation>
    <scope>NUCLEOTIDE SEQUENCE [LARGE SCALE GENOMIC DNA]</scope>
    <source>
        <strain evidence="8">DSM 15286 / JCM 11887 / CIR29812</strain>
    </source>
</reference>
<feature type="transmembrane region" description="Helical" evidence="5">
    <location>
        <begin position="156"/>
        <end position="182"/>
    </location>
</feature>
<dbReference type="PaxDb" id="667014-Thein_1865"/>
<dbReference type="Pfam" id="PF04893">
    <property type="entry name" value="Yip1"/>
    <property type="match status" value="1"/>
</dbReference>
<evidence type="ECO:0000256" key="2">
    <source>
        <dbReference type="ARBA" id="ARBA00022692"/>
    </source>
</evidence>
<feature type="transmembrane region" description="Helical" evidence="5">
    <location>
        <begin position="68"/>
        <end position="86"/>
    </location>
</feature>
<reference evidence="7 8" key="2">
    <citation type="journal article" date="2012" name="Stand. Genomic Sci.">
        <title>Complete genome sequence of the thermophilic sulfate-reducing ocean bacterium Thermodesulfatator indicus type strain (CIR29812(T)).</title>
        <authorList>
            <person name="Anderson I."/>
            <person name="Saunders E."/>
            <person name="Lapidus A."/>
            <person name="Nolan M."/>
            <person name="Lucas S."/>
            <person name="Tice H."/>
            <person name="Del Rio T.G."/>
            <person name="Cheng J.F."/>
            <person name="Han C."/>
            <person name="Tapia R."/>
            <person name="Goodwin L.A."/>
            <person name="Pitluck S."/>
            <person name="Liolios K."/>
            <person name="Mavromatis K."/>
            <person name="Pagani I."/>
            <person name="Ivanova N."/>
            <person name="Mikhailova N."/>
            <person name="Pati A."/>
            <person name="Chen A."/>
            <person name="Palaniappan K."/>
            <person name="Land M."/>
            <person name="Hauser L."/>
            <person name="Jeffries C.D."/>
            <person name="Chang Y.J."/>
            <person name="Brambilla E.M."/>
            <person name="Rohde M."/>
            <person name="Spring S."/>
            <person name="Goker M."/>
            <person name="Detter J.C."/>
            <person name="Woyke T."/>
            <person name="Bristow J."/>
            <person name="Eisen J.A."/>
            <person name="Markowitz V."/>
            <person name="Hugenholtz P."/>
            <person name="Kyrpides N.C."/>
            <person name="Klenk H.P."/>
        </authorList>
    </citation>
    <scope>NUCLEOTIDE SEQUENCE [LARGE SCALE GENOMIC DNA]</scope>
    <source>
        <strain evidence="8">DSM 15286 / JCM 11887 / CIR29812</strain>
    </source>
</reference>
<protein>
    <recommendedName>
        <fullName evidence="6">Yip1 domain-containing protein</fullName>
    </recommendedName>
</protein>
<accession>F8AC85</accession>
<evidence type="ECO:0000259" key="6">
    <source>
        <dbReference type="Pfam" id="PF04893"/>
    </source>
</evidence>
<dbReference type="EMBL" id="CP002683">
    <property type="protein sequence ID" value="AEH45720.1"/>
    <property type="molecule type" value="Genomic_DNA"/>
</dbReference>
<dbReference type="InParanoid" id="F8AC85"/>
<feature type="domain" description="Yip1" evidence="6">
    <location>
        <begin position="9"/>
        <end position="172"/>
    </location>
</feature>
<dbReference type="InterPro" id="IPR006977">
    <property type="entry name" value="Yip1_dom"/>
</dbReference>
<evidence type="ECO:0000313" key="7">
    <source>
        <dbReference type="EMBL" id="AEH45720.1"/>
    </source>
</evidence>
<comment type="subcellular location">
    <subcellularLocation>
        <location evidence="1">Membrane</location>
        <topology evidence="1">Multi-pass membrane protein</topology>
    </subcellularLocation>
</comment>
<dbReference type="FunCoup" id="F8AC85">
    <property type="interactions" value="3"/>
</dbReference>
<feature type="transmembrane region" description="Helical" evidence="5">
    <location>
        <begin position="32"/>
        <end position="56"/>
    </location>
</feature>
<evidence type="ECO:0000256" key="4">
    <source>
        <dbReference type="ARBA" id="ARBA00023136"/>
    </source>
</evidence>
<keyword evidence="4 5" id="KW-0472">Membrane</keyword>
<dbReference type="STRING" id="667014.Thein_1865"/>
<gene>
    <name evidence="7" type="ordered locus">Thein_1865</name>
</gene>
<name>F8AC85_THEID</name>